<dbReference type="GO" id="GO:0046872">
    <property type="term" value="F:metal ion binding"/>
    <property type="evidence" value="ECO:0007669"/>
    <property type="project" value="UniProtKB-KW"/>
</dbReference>
<evidence type="ECO:0000256" key="6">
    <source>
        <dbReference type="ARBA" id="ARBA00036832"/>
    </source>
</evidence>
<dbReference type="PANTHER" id="PTHR21240:SF29">
    <property type="entry name" value="AMIDOHYDROLASE-RELATED DOMAIN-CONTAINING PROTEIN"/>
    <property type="match status" value="1"/>
</dbReference>
<keyword evidence="10" id="KW-0378">Hydrolase</keyword>
<keyword evidence="3 8" id="KW-0210">Decarboxylase</keyword>
<accession>A0A395HZK8</accession>
<dbReference type="InterPro" id="IPR032465">
    <property type="entry name" value="ACMSD"/>
</dbReference>
<evidence type="ECO:0000256" key="1">
    <source>
        <dbReference type="ARBA" id="ARBA00005871"/>
    </source>
</evidence>
<comment type="similarity">
    <text evidence="1">Belongs to the metallo-dependent hydrolases superfamily. ACMSD family.</text>
</comment>
<keyword evidence="5 8" id="KW-0456">Lyase</keyword>
<dbReference type="GO" id="GO:0047596">
    <property type="term" value="F:6-methylsalicylate decarboxylase activity"/>
    <property type="evidence" value="ECO:0007669"/>
    <property type="project" value="UniProtKB-EC"/>
</dbReference>
<dbReference type="InterPro" id="IPR006680">
    <property type="entry name" value="Amidohydro-rel"/>
</dbReference>
<evidence type="ECO:0000256" key="5">
    <source>
        <dbReference type="ARBA" id="ARBA00023239"/>
    </source>
</evidence>
<dbReference type="InterPro" id="IPR032466">
    <property type="entry name" value="Metal_Hydrolase"/>
</dbReference>
<dbReference type="OrthoDB" id="2832284at2759"/>
<dbReference type="EMBL" id="KZ824279">
    <property type="protein sequence ID" value="RAL13371.1"/>
    <property type="molecule type" value="Genomic_DNA"/>
</dbReference>
<feature type="domain" description="Amidohydrolase-related" evidence="9">
    <location>
        <begin position="3"/>
        <end position="314"/>
    </location>
</feature>
<evidence type="ECO:0000256" key="8">
    <source>
        <dbReference type="RuleBase" id="RU366045"/>
    </source>
</evidence>
<reference evidence="10 11" key="1">
    <citation type="submission" date="2018-02" db="EMBL/GenBank/DDBJ databases">
        <title>The genomes of Aspergillus section Nigri reveals drivers in fungal speciation.</title>
        <authorList>
            <consortium name="DOE Joint Genome Institute"/>
            <person name="Vesth T.C."/>
            <person name="Nybo J."/>
            <person name="Theobald S."/>
            <person name="Brandl J."/>
            <person name="Frisvad J.C."/>
            <person name="Nielsen K.F."/>
            <person name="Lyhne E.K."/>
            <person name="Kogle M.E."/>
            <person name="Kuo A."/>
            <person name="Riley R."/>
            <person name="Clum A."/>
            <person name="Nolan M."/>
            <person name="Lipzen A."/>
            <person name="Salamov A."/>
            <person name="Henrissat B."/>
            <person name="Wiebenga A."/>
            <person name="De vries R.P."/>
            <person name="Grigoriev I.V."/>
            <person name="Mortensen U.H."/>
            <person name="Andersen M.R."/>
            <person name="Baker S.E."/>
        </authorList>
    </citation>
    <scope>NUCLEOTIDE SEQUENCE [LARGE SCALE GENOMIC DNA]</scope>
    <source>
        <strain evidence="10 11">CBS 101889</strain>
    </source>
</reference>
<sequence length="317" mass="35162">MKIDVHHHFYPPAFREALDAAGGDPSGWYIPPWTLDLDREINEIMNVSTTILSVTAPGPVIAKVPSAAAKLARECNRYAAEIRDASPKEYGFFASVPSLFDTELALEEIRYALDVLNADGVTLFTRYGQGPNYLGHEAFAPIWAELSRRKAVVFIHPTHPQDTALINPAMPQPMFDYPHETGRTAMDLITSGRLRQHPGCKVILSHAGGTLPYLIHRAATMLPCMPPDRNIGLSRDEILETAREFYFDTAISANEVTLAALTTFAKEGHILFGSDFPNAPRDAIVRFTRFVEEEALPHGVTVEGLKENALQLFPRLQ</sequence>
<organism evidence="10 11">
    <name type="scientific">Aspergillus homomorphus (strain CBS 101889)</name>
    <dbReference type="NCBI Taxonomy" id="1450537"/>
    <lineage>
        <taxon>Eukaryota</taxon>
        <taxon>Fungi</taxon>
        <taxon>Dikarya</taxon>
        <taxon>Ascomycota</taxon>
        <taxon>Pezizomycotina</taxon>
        <taxon>Eurotiomycetes</taxon>
        <taxon>Eurotiomycetidae</taxon>
        <taxon>Eurotiales</taxon>
        <taxon>Aspergillaceae</taxon>
        <taxon>Aspergillus</taxon>
        <taxon>Aspergillus subgen. Circumdati</taxon>
    </lineage>
</organism>
<gene>
    <name evidence="10" type="ORF">BO97DRAFT_388472</name>
</gene>
<dbReference type="STRING" id="1450537.A0A395HZK8"/>
<dbReference type="RefSeq" id="XP_025552525.1">
    <property type="nucleotide sequence ID" value="XM_025693658.1"/>
</dbReference>
<dbReference type="GeneID" id="37197947"/>
<dbReference type="Pfam" id="PF04909">
    <property type="entry name" value="Amidohydro_2"/>
    <property type="match status" value="1"/>
</dbReference>
<dbReference type="SUPFAM" id="SSF51556">
    <property type="entry name" value="Metallo-dependent hydrolases"/>
    <property type="match status" value="1"/>
</dbReference>
<keyword evidence="4" id="KW-0862">Zinc</keyword>
<evidence type="ECO:0000256" key="3">
    <source>
        <dbReference type="ARBA" id="ARBA00022793"/>
    </source>
</evidence>
<keyword evidence="11" id="KW-1185">Reference proteome</keyword>
<dbReference type="GO" id="GO:0016787">
    <property type="term" value="F:hydrolase activity"/>
    <property type="evidence" value="ECO:0007669"/>
    <property type="project" value="UniProtKB-KW"/>
</dbReference>
<keyword evidence="2" id="KW-0479">Metal-binding</keyword>
<name>A0A395HZK8_ASPHC</name>
<dbReference type="GO" id="GO:0005829">
    <property type="term" value="C:cytosol"/>
    <property type="evidence" value="ECO:0007669"/>
    <property type="project" value="TreeGrafter"/>
</dbReference>
<dbReference type="VEuPathDB" id="FungiDB:BO97DRAFT_388472"/>
<evidence type="ECO:0000313" key="10">
    <source>
        <dbReference type="EMBL" id="RAL13371.1"/>
    </source>
</evidence>
<evidence type="ECO:0000256" key="2">
    <source>
        <dbReference type="ARBA" id="ARBA00022723"/>
    </source>
</evidence>
<evidence type="ECO:0000259" key="9">
    <source>
        <dbReference type="Pfam" id="PF04909"/>
    </source>
</evidence>
<protein>
    <recommendedName>
        <fullName evidence="7">6-methylsalicylate decarboxylase</fullName>
        <ecNumber evidence="7">4.1.1.52</ecNumber>
    </recommendedName>
</protein>
<evidence type="ECO:0000256" key="7">
    <source>
        <dbReference type="ARBA" id="ARBA00038889"/>
    </source>
</evidence>
<dbReference type="Gene3D" id="3.20.20.140">
    <property type="entry name" value="Metal-dependent hydrolases"/>
    <property type="match status" value="1"/>
</dbReference>
<dbReference type="AlphaFoldDB" id="A0A395HZK8"/>
<comment type="catalytic activity">
    <reaction evidence="6">
        <text>6-methylsalicylate + H(+) = 3-methylphenol + CO2</text>
        <dbReference type="Rhea" id="RHEA:23112"/>
        <dbReference type="ChEBI" id="CHEBI:15378"/>
        <dbReference type="ChEBI" id="CHEBI:16526"/>
        <dbReference type="ChEBI" id="CHEBI:17231"/>
        <dbReference type="ChEBI" id="CHEBI:36658"/>
        <dbReference type="EC" id="4.1.1.52"/>
    </reaction>
    <physiologicalReaction direction="left-to-right" evidence="6">
        <dbReference type="Rhea" id="RHEA:23113"/>
    </physiologicalReaction>
</comment>
<evidence type="ECO:0000256" key="4">
    <source>
        <dbReference type="ARBA" id="ARBA00022833"/>
    </source>
</evidence>
<proteinExistence type="inferred from homology"/>
<dbReference type="PANTHER" id="PTHR21240">
    <property type="entry name" value="2-AMINO-3-CARBOXYLMUCONATE-6-SEMIALDEHYDE DECARBOXYLASE"/>
    <property type="match status" value="1"/>
</dbReference>
<dbReference type="EC" id="4.1.1.52" evidence="7"/>
<dbReference type="Proteomes" id="UP000248961">
    <property type="component" value="Unassembled WGS sequence"/>
</dbReference>
<dbReference type="GO" id="GO:0019748">
    <property type="term" value="P:secondary metabolic process"/>
    <property type="evidence" value="ECO:0007669"/>
    <property type="project" value="TreeGrafter"/>
</dbReference>
<evidence type="ECO:0000313" key="11">
    <source>
        <dbReference type="Proteomes" id="UP000248961"/>
    </source>
</evidence>